<proteinExistence type="predicted"/>
<dbReference type="InterPro" id="IPR016181">
    <property type="entry name" value="Acyl_CoA_acyltransferase"/>
</dbReference>
<evidence type="ECO:0000313" key="3">
    <source>
        <dbReference type="Proteomes" id="UP001500631"/>
    </source>
</evidence>
<keyword evidence="3" id="KW-1185">Reference proteome</keyword>
<protein>
    <recommendedName>
        <fullName evidence="1">N-acetyltransferase domain-containing protein</fullName>
    </recommendedName>
</protein>
<dbReference type="Proteomes" id="UP001500631">
    <property type="component" value="Unassembled WGS sequence"/>
</dbReference>
<evidence type="ECO:0000259" key="1">
    <source>
        <dbReference type="PROSITE" id="PS51186"/>
    </source>
</evidence>
<comment type="caution">
    <text evidence="2">The sequence shown here is derived from an EMBL/GenBank/DDBJ whole genome shotgun (WGS) entry which is preliminary data.</text>
</comment>
<dbReference type="RefSeq" id="WP_077925196.1">
    <property type="nucleotide sequence ID" value="NZ_BAABKE010000003.1"/>
</dbReference>
<dbReference type="EMBL" id="BAABKE010000003">
    <property type="protein sequence ID" value="GAA5097992.1"/>
    <property type="molecule type" value="Genomic_DNA"/>
</dbReference>
<name>A0ABP9MKR7_9GAMM</name>
<sequence>MNIIFEPMKENDLSQITQLLHKHSASENGGLLGDFTEEKVQIMVKTSFSVIVARNNDAIIGVVFSFPMTGSDLPPLVAQINHQFPNLVKHNWLYGPVCIDENFRGGTILQSLFDKICRENRGKPIAFINNDNIRSIRAHAKLGMVRIADFDFQDTSYILVSTL</sequence>
<evidence type="ECO:0000313" key="2">
    <source>
        <dbReference type="EMBL" id="GAA5097992.1"/>
    </source>
</evidence>
<feature type="domain" description="N-acetyltransferase" evidence="1">
    <location>
        <begin position="3"/>
        <end position="163"/>
    </location>
</feature>
<dbReference type="Gene3D" id="3.40.630.30">
    <property type="match status" value="1"/>
</dbReference>
<dbReference type="InterPro" id="IPR000182">
    <property type="entry name" value="GNAT_dom"/>
</dbReference>
<dbReference type="SUPFAM" id="SSF55729">
    <property type="entry name" value="Acyl-CoA N-acyltransferases (Nat)"/>
    <property type="match status" value="1"/>
</dbReference>
<gene>
    <name evidence="2" type="ORF">GCM10023338_09920</name>
</gene>
<accession>A0ABP9MKR7</accession>
<dbReference type="PROSITE" id="PS51186">
    <property type="entry name" value="GNAT"/>
    <property type="match status" value="1"/>
</dbReference>
<reference evidence="3" key="1">
    <citation type="journal article" date="2019" name="Int. J. Syst. Evol. Microbiol.">
        <title>The Global Catalogue of Microorganisms (GCM) 10K type strain sequencing project: providing services to taxonomists for standard genome sequencing and annotation.</title>
        <authorList>
            <consortium name="The Broad Institute Genomics Platform"/>
            <consortium name="The Broad Institute Genome Sequencing Center for Infectious Disease"/>
            <person name="Wu L."/>
            <person name="Ma J."/>
        </authorList>
    </citation>
    <scope>NUCLEOTIDE SEQUENCE [LARGE SCALE GENOMIC DNA]</scope>
    <source>
        <strain evidence="3">JCM 18424</strain>
    </source>
</reference>
<organism evidence="2 3">
    <name type="scientific">Wohlfahrtiimonas larvae</name>
    <dbReference type="NCBI Taxonomy" id="1157986"/>
    <lineage>
        <taxon>Bacteria</taxon>
        <taxon>Pseudomonadati</taxon>
        <taxon>Pseudomonadota</taxon>
        <taxon>Gammaproteobacteria</taxon>
        <taxon>Cardiobacteriales</taxon>
        <taxon>Ignatzschineriaceae</taxon>
        <taxon>Wohlfahrtiimonas</taxon>
    </lineage>
</organism>